<keyword evidence="1" id="KW-0863">Zinc-finger</keyword>
<protein>
    <recommendedName>
        <fullName evidence="3">C3H1-type domain-containing protein</fullName>
    </recommendedName>
</protein>
<reference evidence="4" key="1">
    <citation type="submission" date="2024-06" db="EMBL/GenBank/DDBJ databases">
        <authorList>
            <person name="Liu X."/>
            <person name="Lenzi L."/>
            <person name="Haldenby T S."/>
            <person name="Uol C."/>
        </authorList>
    </citation>
    <scope>NUCLEOTIDE SEQUENCE</scope>
</reference>
<dbReference type="InterPro" id="IPR000571">
    <property type="entry name" value="Znf_CCCH"/>
</dbReference>
<evidence type="ECO:0000313" key="5">
    <source>
        <dbReference type="Proteomes" id="UP001497525"/>
    </source>
</evidence>
<name>A0AAV2TXZ7_CALDB</name>
<dbReference type="AlphaFoldDB" id="A0AAV2TXZ7"/>
<evidence type="ECO:0000256" key="2">
    <source>
        <dbReference type="SAM" id="MobiDB-lite"/>
    </source>
</evidence>
<proteinExistence type="predicted"/>
<feature type="region of interest" description="Disordered" evidence="2">
    <location>
        <begin position="237"/>
        <end position="256"/>
    </location>
</feature>
<organism evidence="4 5">
    <name type="scientific">Calicophoron daubneyi</name>
    <name type="common">Rumen fluke</name>
    <name type="synonym">Paramphistomum daubneyi</name>
    <dbReference type="NCBI Taxonomy" id="300641"/>
    <lineage>
        <taxon>Eukaryota</taxon>
        <taxon>Metazoa</taxon>
        <taxon>Spiralia</taxon>
        <taxon>Lophotrochozoa</taxon>
        <taxon>Platyhelminthes</taxon>
        <taxon>Trematoda</taxon>
        <taxon>Digenea</taxon>
        <taxon>Plagiorchiida</taxon>
        <taxon>Pronocephalata</taxon>
        <taxon>Paramphistomoidea</taxon>
        <taxon>Paramphistomidae</taxon>
        <taxon>Calicophoron</taxon>
    </lineage>
</organism>
<gene>
    <name evidence="4" type="ORF">CDAUBV1_LOCUS15402</name>
</gene>
<feature type="domain" description="C3H1-type" evidence="3">
    <location>
        <begin position="454"/>
        <end position="480"/>
    </location>
</feature>
<feature type="compositionally biased region" description="Polar residues" evidence="2">
    <location>
        <begin position="237"/>
        <end position="246"/>
    </location>
</feature>
<comment type="caution">
    <text evidence="4">The sequence shown here is derived from an EMBL/GenBank/DDBJ whole genome shotgun (WGS) entry which is preliminary data.</text>
</comment>
<dbReference type="EMBL" id="CAXLJL010000711">
    <property type="protein sequence ID" value="CAL5140229.1"/>
    <property type="molecule type" value="Genomic_DNA"/>
</dbReference>
<evidence type="ECO:0000313" key="4">
    <source>
        <dbReference type="EMBL" id="CAL5140229.1"/>
    </source>
</evidence>
<dbReference type="GO" id="GO:0008270">
    <property type="term" value="F:zinc ion binding"/>
    <property type="evidence" value="ECO:0007669"/>
    <property type="project" value="UniProtKB-KW"/>
</dbReference>
<accession>A0AAV2TXZ7</accession>
<dbReference type="PROSITE" id="PS50103">
    <property type="entry name" value="ZF_C3H1"/>
    <property type="match status" value="1"/>
</dbReference>
<evidence type="ECO:0000259" key="3">
    <source>
        <dbReference type="PROSITE" id="PS50103"/>
    </source>
</evidence>
<evidence type="ECO:0000256" key="1">
    <source>
        <dbReference type="PROSITE-ProRule" id="PRU00723"/>
    </source>
</evidence>
<dbReference type="Proteomes" id="UP001497525">
    <property type="component" value="Unassembled WGS sequence"/>
</dbReference>
<keyword evidence="1" id="KW-0479">Metal-binding</keyword>
<keyword evidence="1" id="KW-0862">Zinc</keyword>
<sequence>MGLSWTAGMDDTAYTPDDCFSLFPTGYEDSIDGYPLSPVLETLFTDPDSPRNNIGASDANHATPQSTPCPERQMVIGFGEANLEEVPMELASSDEDREADLNYTAVFSGVLEQSPFNAHGNDYSAELDEIELRSRALRSLLLKKQIPAESIQAVSDKKTETSESKGRIEPHGLYLTKTLSIGSGRRLKQSGIRQKFIIRISDSSDSECSPPASPLVAVNVEPRLKVVERPVEHQVMTTVRSSSDRSGTGPGETAEGRLKRVEHQLLRRKMNLLRLKLTVKRQQRIVDDRRQLVRKLFTTLAALRRQIKCTTSLYKEASQSLLQAQRIYLNHQRRMMVSQRSYIQLCSSFNKLGSQWARANPSGNLKSESLHFTPQFEDSHNSSQRKQLVLSSLEILKRARITTSYFAYYRFGLQQALPEHVEDAPEISDSEAPKTFVPLEKPERPASELGNRLNPAVPLCPFLLDGECKDASCTLQHPVLFIKHQISETKVRDEGSVEKRVQQSTHLNLATHVRSLLSTDICCEVCKAILPESSAEPGLSDWHNAYMGYKKLNAKRDAVFAKFSSDSLNCLKNCPTSSQLADHHMLAVCLASPAVSTENILECLKLTDFPLSTCRSVLRFSSLAPSTRRLLAQSSIEYLLPRLKKNPHRGDPLSTLSASLVYIVYHFSRLLLEAECSGSVPPLIDGLLKTLPKQHPAAFGLFWIRLSLSLTDSLPSEGSLFSLANLPQFPKNILLAKQACIKKAASSLNIPDDALMLISRFPETGELPMLPVCLLSVIMVYVQYLLALQRYKEVAELCLPISLTPALRCADDLFYPTAVFALSHTSPELDWESLNSCLEEITLYQLTVSFRIEFNFLLGLLSPRRSSPSAVRSILAECLGSLILLTSDEDDQVLAAFRSFLGIKDGRVTETGEMGELELRGLVYMWLSYCAYGLLCSKTVEILEHLISFCKTRSKHRGTSSAEVNFTFDRLLLYMAITLANRVHTTDSTRYVSTIQSLLLCDPLPIDRVSIPSWFLELIQRIDLNPLPSPGTRHDLCVQMVDTYGAQLVPSFCRRLFAAGDRFLAKSLCSIGCIESPDSEDFWLLFASLVVSDFSASQMRNDGHQVLALTELFAEATSAVSSSVILWRNYAWAVKASATSTEQLVKRADELGMQNIVTDIIKTNKGVNGQSSKLGPVQSQAPVSGVVVNTRSVRTVS</sequence>
<feature type="zinc finger region" description="C3H1-type" evidence="1">
    <location>
        <begin position="454"/>
        <end position="480"/>
    </location>
</feature>